<dbReference type="EMBL" id="LTDL01000026">
    <property type="protein sequence ID" value="OAG30748.1"/>
    <property type="molecule type" value="Genomic_DNA"/>
</dbReference>
<reference evidence="1 2" key="1">
    <citation type="submission" date="2016-02" db="EMBL/GenBank/DDBJ databases">
        <title>Discovery of a natural microsporidian pathogen with a broad tissue tropism in Caenorhabditis elegans.</title>
        <authorList>
            <person name="Luallen R.J."/>
            <person name="Reinke A.W."/>
            <person name="Tong L."/>
            <person name="Botts M.R."/>
            <person name="Felix M.-A."/>
            <person name="Troemel E.R."/>
        </authorList>
    </citation>
    <scope>NUCLEOTIDE SEQUENCE [LARGE SCALE GENOMIC DNA]</scope>
    <source>
        <strain evidence="1 2">JUm2807</strain>
    </source>
</reference>
<proteinExistence type="predicted"/>
<gene>
    <name evidence="1" type="ORF">NEDG_02219</name>
</gene>
<accession>A0A177EFV8</accession>
<dbReference type="Proteomes" id="UP000185944">
    <property type="component" value="Unassembled WGS sequence"/>
</dbReference>
<dbReference type="AlphaFoldDB" id="A0A177EFV8"/>
<protein>
    <submittedName>
        <fullName evidence="1">Uncharacterized protein</fullName>
    </submittedName>
</protein>
<dbReference type="VEuPathDB" id="MicrosporidiaDB:NEDG_02219"/>
<name>A0A177EFV8_9MICR</name>
<dbReference type="GeneID" id="93648569"/>
<sequence length="417" mass="46721">MIMGSNPVTDFRLVFEKGLRWPIIWVAMLCVIVGCADEVSEPEYIVSPYTEQTIAFFERSSSDDCPNVLETVQIDGNRCILKKQTQPHKICPDKYTLEAVPEKLLSDIVFNKLVMESTAQFDPAVLGKILIAFGTIDATRLELTNLVFNGSSSDNDEHPQTQRPIASICMLNVKELRLFGLSKSVIVWIQGQVVLSGSRMGLAIYCKEDFGDLEVLDWFDAASIARLALCDIDKLDSMECKLLEEGPFPNELVIYGDIPTGPDVSEEIKQILRRKIWKVLTIPMFVWNILVKTFEEGVHPVITTTLVIYLSPGVRMPSLVLKLHQVGANDLIINFHHTKETVTHQDITKVLDWVSRSFIGLRSLSIETKPGAIDGTDLAANNQFEIINIPATSTFLVNEILCRVAYIRTQPLITNPN</sequence>
<organism evidence="1 2">
    <name type="scientific">Nematocida displodere</name>
    <dbReference type="NCBI Taxonomy" id="1805483"/>
    <lineage>
        <taxon>Eukaryota</taxon>
        <taxon>Fungi</taxon>
        <taxon>Fungi incertae sedis</taxon>
        <taxon>Microsporidia</taxon>
        <taxon>Nematocida</taxon>
    </lineage>
</organism>
<evidence type="ECO:0000313" key="1">
    <source>
        <dbReference type="EMBL" id="OAG30748.1"/>
    </source>
</evidence>
<evidence type="ECO:0000313" key="2">
    <source>
        <dbReference type="Proteomes" id="UP000185944"/>
    </source>
</evidence>
<keyword evidence="2" id="KW-1185">Reference proteome</keyword>
<dbReference type="RefSeq" id="XP_067544753.1">
    <property type="nucleotide sequence ID" value="XM_067689637.1"/>
</dbReference>
<comment type="caution">
    <text evidence="1">The sequence shown here is derived from an EMBL/GenBank/DDBJ whole genome shotgun (WGS) entry which is preliminary data.</text>
</comment>